<dbReference type="PROSITE" id="PS51387">
    <property type="entry name" value="FAD_PCMH"/>
    <property type="match status" value="1"/>
</dbReference>
<evidence type="ECO:0000259" key="4">
    <source>
        <dbReference type="PROSITE" id="PS51387"/>
    </source>
</evidence>
<dbReference type="Proteomes" id="UP001056384">
    <property type="component" value="Chromosome 2"/>
</dbReference>
<evidence type="ECO:0000313" key="5">
    <source>
        <dbReference type="EMBL" id="USW49443.1"/>
    </source>
</evidence>
<organism evidence="5 6">
    <name type="scientific">Septoria linicola</name>
    <dbReference type="NCBI Taxonomy" id="215465"/>
    <lineage>
        <taxon>Eukaryota</taxon>
        <taxon>Fungi</taxon>
        <taxon>Dikarya</taxon>
        <taxon>Ascomycota</taxon>
        <taxon>Pezizomycotina</taxon>
        <taxon>Dothideomycetes</taxon>
        <taxon>Dothideomycetidae</taxon>
        <taxon>Mycosphaerellales</taxon>
        <taxon>Mycosphaerellaceae</taxon>
        <taxon>Septoria</taxon>
    </lineage>
</organism>
<comment type="similarity">
    <text evidence="1">Belongs to the oxygen-dependent FAD-linked oxidoreductase family.</text>
</comment>
<keyword evidence="2" id="KW-0560">Oxidoreductase</keyword>
<dbReference type="InterPro" id="IPR050432">
    <property type="entry name" value="FAD-linked_Oxidoreductases_BP"/>
</dbReference>
<dbReference type="GO" id="GO:0016491">
    <property type="term" value="F:oxidoreductase activity"/>
    <property type="evidence" value="ECO:0007669"/>
    <property type="project" value="UniProtKB-KW"/>
</dbReference>
<dbReference type="InterPro" id="IPR012951">
    <property type="entry name" value="BBE"/>
</dbReference>
<name>A0A9Q9EHM2_9PEZI</name>
<dbReference type="Pfam" id="PF08031">
    <property type="entry name" value="BBE"/>
    <property type="match status" value="1"/>
</dbReference>
<evidence type="ECO:0000313" key="6">
    <source>
        <dbReference type="Proteomes" id="UP001056384"/>
    </source>
</evidence>
<accession>A0A9Q9EHM2</accession>
<dbReference type="PANTHER" id="PTHR13878:SF91">
    <property type="entry name" value="FAD BINDING DOMAIN PROTEIN (AFU_ORTHOLOGUE AFUA_6G12070)-RELATED"/>
    <property type="match status" value="1"/>
</dbReference>
<dbReference type="AlphaFoldDB" id="A0A9Q9EHM2"/>
<evidence type="ECO:0000256" key="1">
    <source>
        <dbReference type="ARBA" id="ARBA00005466"/>
    </source>
</evidence>
<dbReference type="InterPro" id="IPR006094">
    <property type="entry name" value="Oxid_FAD_bind_N"/>
</dbReference>
<dbReference type="InterPro" id="IPR036318">
    <property type="entry name" value="FAD-bd_PCMH-like_sf"/>
</dbReference>
<protein>
    <submittedName>
        <fullName evidence="5">Berberine/berberine, FAD-binding domain, PCMH-type, FAD-binding, type PCMH, subdomain 2</fullName>
    </submittedName>
</protein>
<dbReference type="EMBL" id="CP099419">
    <property type="protein sequence ID" value="USW49443.1"/>
    <property type="molecule type" value="Genomic_DNA"/>
</dbReference>
<dbReference type="Pfam" id="PF01565">
    <property type="entry name" value="FAD_binding_4"/>
    <property type="match status" value="1"/>
</dbReference>
<reference evidence="5" key="1">
    <citation type="submission" date="2022-06" db="EMBL/GenBank/DDBJ databases">
        <title>Complete genome sequences of two strains of the flax pathogen Septoria linicola.</title>
        <authorList>
            <person name="Lapalu N."/>
            <person name="Simon A."/>
            <person name="Demenou B."/>
            <person name="Paumier D."/>
            <person name="Guillot M.-P."/>
            <person name="Gout L."/>
            <person name="Valade R."/>
        </authorList>
    </citation>
    <scope>NUCLEOTIDE SEQUENCE</scope>
    <source>
        <strain evidence="5">SE15195</strain>
    </source>
</reference>
<dbReference type="InterPro" id="IPR016166">
    <property type="entry name" value="FAD-bd_PCMH"/>
</dbReference>
<feature type="chain" id="PRO_5040126927" evidence="3">
    <location>
        <begin position="21"/>
        <end position="608"/>
    </location>
</feature>
<feature type="domain" description="FAD-binding PCMH-type" evidence="4">
    <location>
        <begin position="131"/>
        <end position="315"/>
    </location>
</feature>
<proteinExistence type="inferred from homology"/>
<keyword evidence="6" id="KW-1185">Reference proteome</keyword>
<dbReference type="InterPro" id="IPR016169">
    <property type="entry name" value="FAD-bd_PCMH_sub2"/>
</dbReference>
<gene>
    <name evidence="5" type="ORF">Slin15195_G027620</name>
</gene>
<dbReference type="SUPFAM" id="SSF56176">
    <property type="entry name" value="FAD-binding/transporter-associated domain-like"/>
    <property type="match status" value="1"/>
</dbReference>
<dbReference type="GO" id="GO:0071949">
    <property type="term" value="F:FAD binding"/>
    <property type="evidence" value="ECO:0007669"/>
    <property type="project" value="InterPro"/>
</dbReference>
<dbReference type="Gene3D" id="3.30.465.10">
    <property type="match status" value="2"/>
</dbReference>
<keyword evidence="3" id="KW-0732">Signal</keyword>
<evidence type="ECO:0000256" key="3">
    <source>
        <dbReference type="SAM" id="SignalP"/>
    </source>
</evidence>
<dbReference type="PANTHER" id="PTHR13878">
    <property type="entry name" value="GULONOLACTONE OXIDASE"/>
    <property type="match status" value="1"/>
</dbReference>
<feature type="signal peptide" evidence="3">
    <location>
        <begin position="1"/>
        <end position="20"/>
    </location>
</feature>
<evidence type="ECO:0000256" key="2">
    <source>
        <dbReference type="ARBA" id="ARBA00023002"/>
    </source>
</evidence>
<sequence>MISSLDLTAAIAFLLPLTLATPLTGRAAASISSITEAQWQALNSSVSGRLHNASPVAKPCYSFYNGVLSPPDLQQCKAVQDGYTSEDSIVSNFGGYQYPNWASCQAKAQGCQLDFTATANPAYYAPPKNCFQGSVASYYIDIREVSDIQAALKFADQTGVPLVIKNSGHDFKGRSSAPNALALWTHNVQPSIKLTRGFTPEGCNSPAGDAVTLGAGQGWAGVYEFAEANDITVVGGSSRTVGPVGGWISGGGHGALSNTLGLGVDNVLEMKAVLPDGRFITANRCQNQDIFFALRGGGGSTFGVNWSMTTRAHPKLQLEVAYIRFAAANTSTIRRFIEICTELGDRWADDGWGGYIAPGALSSLVSGMIMMTPKLTHEQAVASMKPLTDYVASLGVVPLDNSINTEPSFYTAYQKYIGPNQEKVGVGIAMGSKFVNRGMLKTSAGQKTIADAIEKSAKMVVPIAGRNGVDFRSLTYGAPFQILVTAPSSYETDGSSSVTPAWYGPNGAAWHVCLGQGIANDADTATIQAAFRNANQATQVLRDAVGSPGAYQNEADTFEPEPEASYWGDNYSRLLSIKKALDPKNLLTCWQCIGWDKSDPRYGCYPQI</sequence>